<evidence type="ECO:0000256" key="4">
    <source>
        <dbReference type="SAM" id="MobiDB-lite"/>
    </source>
</evidence>
<evidence type="ECO:0000313" key="6">
    <source>
        <dbReference type="Proteomes" id="UP000777438"/>
    </source>
</evidence>
<dbReference type="InterPro" id="IPR015943">
    <property type="entry name" value="WD40/YVTN_repeat-like_dom_sf"/>
</dbReference>
<evidence type="ECO:0000256" key="1">
    <source>
        <dbReference type="ARBA" id="ARBA00022574"/>
    </source>
</evidence>
<dbReference type="InterPro" id="IPR036322">
    <property type="entry name" value="WD40_repeat_dom_sf"/>
</dbReference>
<feature type="compositionally biased region" description="Low complexity" evidence="4">
    <location>
        <begin position="47"/>
        <end position="59"/>
    </location>
</feature>
<dbReference type="SUPFAM" id="SSF50978">
    <property type="entry name" value="WD40 repeat-like"/>
    <property type="match status" value="1"/>
</dbReference>
<feature type="non-terminal residue" evidence="5">
    <location>
        <position position="1"/>
    </location>
</feature>
<sequence length="650" mass="72425">RLLDRYIPRRDPQSPPAERYRTTKPPQELSPLEKIARNTKASMDPFSSRNTSTSDWSSLSQADDRAINRGLSLRHFLGPLSTNHGSLRQVSQGAVWAVGGLTSSTTTDTTADTTTHEALTRLVRRRVNTRAFSASFHKPKLNARDDLIKHEGRIAMALDIDRVRKVFDFDHSNQIPQCIRGSRDDRSTDRTRTMWDGCGWMNGEEAFSTLDQTTLNSPFRVLNAPHLKDDFYCSPLAYTITSQTLAVCLGNFLYAWSEEVGVQMMHGAHSAAWLTSIAFSSTQGAKAILAIGQSDGCLVLRSVYDGLPRFEVQNRFPIACVSWRPRCTLRPSKNPFNPGVLVQTEDLIVGDEVGILYYYAVEWPMAWEVSRDTWPGSISLLTKISVHSQQICGLAWAPDGALFASGGNDNLCHLFEVDYIFDQDQAGPRRNEIPSRNTRIRTTPLSLDPDFEVETYRTSLDTLRHLGAGVVRHRWVHGAAVKAIAFCPWRHGLLATGGGSNDKCIHFFHTSSGAALATIHVSAQVTSLIWSTTRREILATFGYPHPEHPYRIAVFSWPDCKQVAAIPWQGEPRALYAISYAEGPLYPQPRRKGRAAQEGCIVVASSDRSVKFYEVWGNKKGGSASRQEVLRASESFDGPNGMNKEADVIR</sequence>
<evidence type="ECO:0000256" key="3">
    <source>
        <dbReference type="PROSITE-ProRule" id="PRU00221"/>
    </source>
</evidence>
<dbReference type="OrthoDB" id="10263272at2759"/>
<feature type="compositionally biased region" description="Basic and acidic residues" evidence="4">
    <location>
        <begin position="1"/>
        <end position="12"/>
    </location>
</feature>
<dbReference type="InterPro" id="IPR001680">
    <property type="entry name" value="WD40_rpt"/>
</dbReference>
<dbReference type="InterPro" id="IPR033010">
    <property type="entry name" value="Cdc20/Fizzy"/>
</dbReference>
<dbReference type="Proteomes" id="UP000777438">
    <property type="component" value="Unassembled WGS sequence"/>
</dbReference>
<dbReference type="EMBL" id="JAGPYM010000012">
    <property type="protein sequence ID" value="KAH6888748.1"/>
    <property type="molecule type" value="Genomic_DNA"/>
</dbReference>
<comment type="caution">
    <text evidence="5">The sequence shown here is derived from an EMBL/GenBank/DDBJ whole genome shotgun (WGS) entry which is preliminary data.</text>
</comment>
<dbReference type="GO" id="GO:1905786">
    <property type="term" value="P:positive regulation of anaphase-promoting complex-dependent catabolic process"/>
    <property type="evidence" value="ECO:0007669"/>
    <property type="project" value="TreeGrafter"/>
</dbReference>
<evidence type="ECO:0000313" key="5">
    <source>
        <dbReference type="EMBL" id="KAH6888748.1"/>
    </source>
</evidence>
<keyword evidence="2" id="KW-0677">Repeat</keyword>
<reference evidence="5 6" key="1">
    <citation type="journal article" date="2021" name="Nat. Commun.">
        <title>Genetic determinants of endophytism in the Arabidopsis root mycobiome.</title>
        <authorList>
            <person name="Mesny F."/>
            <person name="Miyauchi S."/>
            <person name="Thiergart T."/>
            <person name="Pickel B."/>
            <person name="Atanasova L."/>
            <person name="Karlsson M."/>
            <person name="Huettel B."/>
            <person name="Barry K.W."/>
            <person name="Haridas S."/>
            <person name="Chen C."/>
            <person name="Bauer D."/>
            <person name="Andreopoulos W."/>
            <person name="Pangilinan J."/>
            <person name="LaButti K."/>
            <person name="Riley R."/>
            <person name="Lipzen A."/>
            <person name="Clum A."/>
            <person name="Drula E."/>
            <person name="Henrissat B."/>
            <person name="Kohler A."/>
            <person name="Grigoriev I.V."/>
            <person name="Martin F.M."/>
            <person name="Hacquard S."/>
        </authorList>
    </citation>
    <scope>NUCLEOTIDE SEQUENCE [LARGE SCALE GENOMIC DNA]</scope>
    <source>
        <strain evidence="5 6">MPI-CAGE-CH-0241</strain>
    </source>
</reference>
<organism evidence="5 6">
    <name type="scientific">Thelonectria olida</name>
    <dbReference type="NCBI Taxonomy" id="1576542"/>
    <lineage>
        <taxon>Eukaryota</taxon>
        <taxon>Fungi</taxon>
        <taxon>Dikarya</taxon>
        <taxon>Ascomycota</taxon>
        <taxon>Pezizomycotina</taxon>
        <taxon>Sordariomycetes</taxon>
        <taxon>Hypocreomycetidae</taxon>
        <taxon>Hypocreales</taxon>
        <taxon>Nectriaceae</taxon>
        <taxon>Thelonectria</taxon>
    </lineage>
</organism>
<dbReference type="PROSITE" id="PS50082">
    <property type="entry name" value="WD_REPEATS_2"/>
    <property type="match status" value="1"/>
</dbReference>
<evidence type="ECO:0000256" key="2">
    <source>
        <dbReference type="ARBA" id="ARBA00022737"/>
    </source>
</evidence>
<gene>
    <name evidence="5" type="ORF">B0T10DRAFT_573624</name>
</gene>
<dbReference type="GO" id="GO:0010997">
    <property type="term" value="F:anaphase-promoting complex binding"/>
    <property type="evidence" value="ECO:0007669"/>
    <property type="project" value="InterPro"/>
</dbReference>
<dbReference type="PANTHER" id="PTHR19918:SF5">
    <property type="entry name" value="MEIOSIS-SPECIFIC APC_C ACTIVATOR PROTEIN AMA1"/>
    <property type="match status" value="1"/>
</dbReference>
<feature type="repeat" description="WD" evidence="3">
    <location>
        <begin position="384"/>
        <end position="418"/>
    </location>
</feature>
<proteinExistence type="predicted"/>
<protein>
    <submittedName>
        <fullName evidence="5">WD40-repeat-containing domain protein</fullName>
    </submittedName>
</protein>
<feature type="region of interest" description="Disordered" evidence="4">
    <location>
        <begin position="1"/>
        <end position="59"/>
    </location>
</feature>
<dbReference type="GO" id="GO:0031145">
    <property type="term" value="P:anaphase-promoting complex-dependent catabolic process"/>
    <property type="evidence" value="ECO:0007669"/>
    <property type="project" value="TreeGrafter"/>
</dbReference>
<keyword evidence="1 3" id="KW-0853">WD repeat</keyword>
<name>A0A9P9ALJ6_9HYPO</name>
<dbReference type="SMART" id="SM00320">
    <property type="entry name" value="WD40"/>
    <property type="match status" value="4"/>
</dbReference>
<accession>A0A9P9ALJ6</accession>
<dbReference type="Pfam" id="PF00400">
    <property type="entry name" value="WD40"/>
    <property type="match status" value="1"/>
</dbReference>
<dbReference type="AlphaFoldDB" id="A0A9P9ALJ6"/>
<dbReference type="GO" id="GO:0005680">
    <property type="term" value="C:anaphase-promoting complex"/>
    <property type="evidence" value="ECO:0007669"/>
    <property type="project" value="TreeGrafter"/>
</dbReference>
<keyword evidence="6" id="KW-1185">Reference proteome</keyword>
<feature type="non-terminal residue" evidence="5">
    <location>
        <position position="650"/>
    </location>
</feature>
<dbReference type="PANTHER" id="PTHR19918">
    <property type="entry name" value="CELL DIVISION CYCLE 20 CDC20 FIZZY -RELATED"/>
    <property type="match status" value="1"/>
</dbReference>
<dbReference type="GO" id="GO:1990757">
    <property type="term" value="F:ubiquitin ligase activator activity"/>
    <property type="evidence" value="ECO:0007669"/>
    <property type="project" value="TreeGrafter"/>
</dbReference>
<dbReference type="Gene3D" id="2.130.10.10">
    <property type="entry name" value="YVTN repeat-like/Quinoprotein amine dehydrogenase"/>
    <property type="match status" value="2"/>
</dbReference>